<name>A0ABT3MCL4_9LEPT</name>
<organism evidence="1 2">
    <name type="scientific">Leptospira paudalimensis</name>
    <dbReference type="NCBI Taxonomy" id="2950024"/>
    <lineage>
        <taxon>Bacteria</taxon>
        <taxon>Pseudomonadati</taxon>
        <taxon>Spirochaetota</taxon>
        <taxon>Spirochaetia</taxon>
        <taxon>Leptospirales</taxon>
        <taxon>Leptospiraceae</taxon>
        <taxon>Leptospira</taxon>
    </lineage>
</organism>
<gene>
    <name evidence="1" type="ORF">ND855_18490</name>
</gene>
<dbReference type="EMBL" id="JAMQPR010000003">
    <property type="protein sequence ID" value="MCW7506129.1"/>
    <property type="molecule type" value="Genomic_DNA"/>
</dbReference>
<protein>
    <submittedName>
        <fullName evidence="1">Uncharacterized protein</fullName>
    </submittedName>
</protein>
<comment type="caution">
    <text evidence="1">The sequence shown here is derived from an EMBL/GenBank/DDBJ whole genome shotgun (WGS) entry which is preliminary data.</text>
</comment>
<sequence>MDPVFLKNFVSFVKKNIKLDFDDDRVMDKIKKQFGKEYSDFEELLKNELVKEEYKELIQKFSEYGPAIMKKLVSNPEAESYDESDYSILFSNYGFGRFFKKNEENFDLCEALFYIINSLSSSIDSGECNRIIERLSENGKLHLIQIHHKKALRFLYENDPDYLFDRLAAHVSSCQDQYPERIRVFKNTQFFKDWQKEIQSEESA</sequence>
<evidence type="ECO:0000313" key="2">
    <source>
        <dbReference type="Proteomes" id="UP001208794"/>
    </source>
</evidence>
<accession>A0ABT3MCL4</accession>
<keyword evidence="2" id="KW-1185">Reference proteome</keyword>
<dbReference type="Proteomes" id="UP001208794">
    <property type="component" value="Unassembled WGS sequence"/>
</dbReference>
<proteinExistence type="predicted"/>
<dbReference type="RefSeq" id="WP_265359687.1">
    <property type="nucleotide sequence ID" value="NZ_JAMQPR010000003.1"/>
</dbReference>
<reference evidence="1 2" key="1">
    <citation type="submission" date="2022-06" db="EMBL/GenBank/DDBJ databases">
        <title>Leptospira isolates from biofilms formed at urban environments.</title>
        <authorList>
            <person name="Ribeiro P.S."/>
            <person name="Sousa T."/>
            <person name="Carvalho N."/>
            <person name="Aburjaile F."/>
            <person name="Neves F."/>
            <person name="Oliveira D."/>
            <person name="Blanco L."/>
            <person name="Lima J."/>
            <person name="Costa F."/>
            <person name="Brenig B."/>
            <person name="Soares S."/>
            <person name="Ramos R."/>
            <person name="Goes-Neto A."/>
            <person name="Matiuzzi M."/>
            <person name="Azevedo V."/>
            <person name="Ristow P."/>
        </authorList>
    </citation>
    <scope>NUCLEOTIDE SEQUENCE [LARGE SCALE GENOMIC DNA]</scope>
    <source>
        <strain evidence="1 2">VSF14</strain>
    </source>
</reference>
<evidence type="ECO:0000313" key="1">
    <source>
        <dbReference type="EMBL" id="MCW7506129.1"/>
    </source>
</evidence>